<dbReference type="Proteomes" id="UP000322976">
    <property type="component" value="Unassembled WGS sequence"/>
</dbReference>
<dbReference type="Pfam" id="PF21645">
    <property type="entry name" value="FakA-like_M"/>
    <property type="match status" value="1"/>
</dbReference>
<dbReference type="Pfam" id="PF02734">
    <property type="entry name" value="Dak2"/>
    <property type="match status" value="1"/>
</dbReference>
<dbReference type="PANTHER" id="PTHR33434">
    <property type="entry name" value="DEGV DOMAIN-CONTAINING PROTEIN DR_1986-RELATED"/>
    <property type="match status" value="1"/>
</dbReference>
<dbReference type="SMART" id="SM01120">
    <property type="entry name" value="Dak2"/>
    <property type="match status" value="1"/>
</dbReference>
<sequence length="516" mass="56399">MIDARKFKKLLEGAWMGLSQKKDYVNSLNVFPVPDGDTGSNMLATLERALNEVRKNAEGNVSSLAESAALGSLMGARGNSGVILSQLFRGFADGCKGKEALEIRDLALSIDSAAKKAYKAVNKPIEGTMLTVAKEIAARAKALSHETDLDTFLNGILKAAREASLKTPTLLKALRDANVVDAGGEGLVAMLEGMLKASGMEGFQVMPVETKSEYYNEDIKYTYCTELIINSGEDKVDYLKGRLSRLGDSMIVVGSSGIIKVHIHTNEPGRVIDISKGLGELYDIKIDNMRRQHRETLFRERVPHGFVIVAEGEGFVDMYRKIKNAFVVEGGITSNPSVEELKSAVDSLYASEVYIFPGNKNIIMTAMKVKELSETPVYVIPTKNISEAAVALSVFNPAMDASYNENKMIDALKGVTVGGVATASKDALINGFNLQRGDYLAIIGDEIVGQAEKDEEALYLLLDRMIDGDESLVTIYYKDRGNEKIQDGIKEKFPDEEIAFEYGGQPLYDYIVCKES</sequence>
<evidence type="ECO:0000259" key="1">
    <source>
        <dbReference type="PROSITE" id="PS51480"/>
    </source>
</evidence>
<dbReference type="InterPro" id="IPR019986">
    <property type="entry name" value="YloV-like"/>
</dbReference>
<proteinExistence type="predicted"/>
<dbReference type="InterPro" id="IPR050270">
    <property type="entry name" value="DegV_domain_contain"/>
</dbReference>
<keyword evidence="3" id="KW-1185">Reference proteome</keyword>
<dbReference type="GO" id="GO:0006071">
    <property type="term" value="P:glycerol metabolic process"/>
    <property type="evidence" value="ECO:0007669"/>
    <property type="project" value="InterPro"/>
</dbReference>
<dbReference type="EMBL" id="VTPS01000005">
    <property type="protein sequence ID" value="TZE82577.1"/>
    <property type="molecule type" value="Genomic_DNA"/>
</dbReference>
<dbReference type="InterPro" id="IPR004007">
    <property type="entry name" value="DhaL_dom"/>
</dbReference>
<dbReference type="Pfam" id="PF13684">
    <property type="entry name" value="FakA-like_C"/>
    <property type="match status" value="1"/>
</dbReference>
<comment type="caution">
    <text evidence="2">The sequence shown here is derived from an EMBL/GenBank/DDBJ whole genome shotgun (WGS) entry which is preliminary data.</text>
</comment>
<dbReference type="PANTHER" id="PTHR33434:SF4">
    <property type="entry name" value="PHOSPHATASE PROTEIN"/>
    <property type="match status" value="1"/>
</dbReference>
<dbReference type="InterPro" id="IPR048394">
    <property type="entry name" value="FakA-like_M"/>
</dbReference>
<dbReference type="PROSITE" id="PS51480">
    <property type="entry name" value="DHAL"/>
    <property type="match status" value="1"/>
</dbReference>
<protein>
    <submittedName>
        <fullName evidence="2">DAK2 domain-containing protein</fullName>
    </submittedName>
</protein>
<feature type="domain" description="DhaL" evidence="1">
    <location>
        <begin position="5"/>
        <end position="196"/>
    </location>
</feature>
<dbReference type="RefSeq" id="WP_149544816.1">
    <property type="nucleotide sequence ID" value="NZ_VTPS01000005.1"/>
</dbReference>
<dbReference type="NCBIfam" id="TIGR03599">
    <property type="entry name" value="YloV"/>
    <property type="match status" value="1"/>
</dbReference>
<name>A0A5D8QDW4_9THEO</name>
<dbReference type="SUPFAM" id="SSF101473">
    <property type="entry name" value="DhaL-like"/>
    <property type="match status" value="1"/>
</dbReference>
<evidence type="ECO:0000313" key="2">
    <source>
        <dbReference type="EMBL" id="TZE82577.1"/>
    </source>
</evidence>
<reference evidence="2 3" key="1">
    <citation type="submission" date="2019-08" db="EMBL/GenBank/DDBJ databases">
        <title>Calorimonas adulescens gen. nov., sp. nov., an anaerobic thermophilic bacterium from Sakhalin hot spring.</title>
        <authorList>
            <person name="Khomyakova M.A."/>
            <person name="Merkel A.Y."/>
            <person name="Novikov A."/>
            <person name="Bonch-Osmolovskaya E.A."/>
            <person name="Slobodkin A.I."/>
        </authorList>
    </citation>
    <scope>NUCLEOTIDE SEQUENCE [LARGE SCALE GENOMIC DNA]</scope>
    <source>
        <strain evidence="2 3">A05MB</strain>
    </source>
</reference>
<dbReference type="AlphaFoldDB" id="A0A5D8QDW4"/>
<accession>A0A5D8QDW4</accession>
<evidence type="ECO:0000313" key="3">
    <source>
        <dbReference type="Proteomes" id="UP000322976"/>
    </source>
</evidence>
<dbReference type="InterPro" id="IPR033470">
    <property type="entry name" value="FakA-like_C"/>
</dbReference>
<dbReference type="GO" id="GO:0004371">
    <property type="term" value="F:glycerone kinase activity"/>
    <property type="evidence" value="ECO:0007669"/>
    <property type="project" value="InterPro"/>
</dbReference>
<dbReference type="InterPro" id="IPR036117">
    <property type="entry name" value="DhaL_dom_sf"/>
</dbReference>
<gene>
    <name evidence="2" type="ORF">FWJ32_04680</name>
</gene>
<dbReference type="SMART" id="SM01121">
    <property type="entry name" value="Dak1_2"/>
    <property type="match status" value="1"/>
</dbReference>
<dbReference type="Gene3D" id="1.25.40.340">
    <property type="match status" value="1"/>
</dbReference>
<organism evidence="2 3">
    <name type="scientific">Calorimonas adulescens</name>
    <dbReference type="NCBI Taxonomy" id="2606906"/>
    <lineage>
        <taxon>Bacteria</taxon>
        <taxon>Bacillati</taxon>
        <taxon>Bacillota</taxon>
        <taxon>Clostridia</taxon>
        <taxon>Thermoanaerobacterales</taxon>
        <taxon>Thermoanaerobacteraceae</taxon>
        <taxon>Calorimonas</taxon>
    </lineage>
</organism>